<accession>I4BZS9</accession>
<evidence type="ECO:0000313" key="2">
    <source>
        <dbReference type="EMBL" id="AFM22820.1"/>
    </source>
</evidence>
<dbReference type="AlphaFoldDB" id="I4BZS9"/>
<dbReference type="STRING" id="706587.Desti_0071"/>
<feature type="transmembrane region" description="Helical" evidence="1">
    <location>
        <begin position="35"/>
        <end position="58"/>
    </location>
</feature>
<feature type="transmembrane region" description="Helical" evidence="1">
    <location>
        <begin position="12"/>
        <end position="29"/>
    </location>
</feature>
<feature type="transmembrane region" description="Helical" evidence="1">
    <location>
        <begin position="70"/>
        <end position="88"/>
    </location>
</feature>
<evidence type="ECO:0000313" key="3">
    <source>
        <dbReference type="Proteomes" id="UP000006055"/>
    </source>
</evidence>
<dbReference type="KEGG" id="dti:Desti_0071"/>
<protein>
    <submittedName>
        <fullName evidence="2">Uncharacterized protein</fullName>
    </submittedName>
</protein>
<name>I4BZS9_DESTA</name>
<gene>
    <name evidence="2" type="ordered locus">Desti_0071</name>
</gene>
<organism evidence="2 3">
    <name type="scientific">Desulfomonile tiedjei (strain ATCC 49306 / DSM 6799 / DCB-1)</name>
    <dbReference type="NCBI Taxonomy" id="706587"/>
    <lineage>
        <taxon>Bacteria</taxon>
        <taxon>Pseudomonadati</taxon>
        <taxon>Thermodesulfobacteriota</taxon>
        <taxon>Desulfomonilia</taxon>
        <taxon>Desulfomonilales</taxon>
        <taxon>Desulfomonilaceae</taxon>
        <taxon>Desulfomonile</taxon>
    </lineage>
</organism>
<reference evidence="3" key="1">
    <citation type="submission" date="2012-06" db="EMBL/GenBank/DDBJ databases">
        <title>Complete sequence of chromosome of Desulfomonile tiedjei DSM 6799.</title>
        <authorList>
            <person name="Lucas S."/>
            <person name="Copeland A."/>
            <person name="Lapidus A."/>
            <person name="Glavina del Rio T."/>
            <person name="Dalin E."/>
            <person name="Tice H."/>
            <person name="Bruce D."/>
            <person name="Goodwin L."/>
            <person name="Pitluck S."/>
            <person name="Peters L."/>
            <person name="Ovchinnikova G."/>
            <person name="Zeytun A."/>
            <person name="Lu M."/>
            <person name="Kyrpides N."/>
            <person name="Mavromatis K."/>
            <person name="Ivanova N."/>
            <person name="Brettin T."/>
            <person name="Detter J.C."/>
            <person name="Han C."/>
            <person name="Larimer F."/>
            <person name="Land M."/>
            <person name="Hauser L."/>
            <person name="Markowitz V."/>
            <person name="Cheng J.-F."/>
            <person name="Hugenholtz P."/>
            <person name="Woyke T."/>
            <person name="Wu D."/>
            <person name="Spring S."/>
            <person name="Schroeder M."/>
            <person name="Brambilla E."/>
            <person name="Klenk H.-P."/>
            <person name="Eisen J.A."/>
        </authorList>
    </citation>
    <scope>NUCLEOTIDE SEQUENCE [LARGE SCALE GENOMIC DNA]</scope>
    <source>
        <strain evidence="3">ATCC 49306 / DSM 6799 / DCB-1</strain>
    </source>
</reference>
<dbReference type="HOGENOM" id="CLU_2179622_0_0_7"/>
<keyword evidence="1" id="KW-0812">Transmembrane</keyword>
<proteinExistence type="predicted"/>
<dbReference type="RefSeq" id="WP_014807979.1">
    <property type="nucleotide sequence ID" value="NC_018025.1"/>
</dbReference>
<sequence length="109" mass="12106">MDELVKYSDVLVDLLFGVCCILAAAQFQWERRNTLTIIVWLLFGAAYVVLGLSNYMELMAPKWIGISREALVGIVGMWIGISALYGGSLPHFSRWTKWASLIVGAALLL</sequence>
<keyword evidence="1" id="KW-1133">Transmembrane helix</keyword>
<dbReference type="EMBL" id="CP003360">
    <property type="protein sequence ID" value="AFM22820.1"/>
    <property type="molecule type" value="Genomic_DNA"/>
</dbReference>
<keyword evidence="3" id="KW-1185">Reference proteome</keyword>
<evidence type="ECO:0000256" key="1">
    <source>
        <dbReference type="SAM" id="Phobius"/>
    </source>
</evidence>
<dbReference type="Proteomes" id="UP000006055">
    <property type="component" value="Chromosome"/>
</dbReference>
<keyword evidence="1" id="KW-0472">Membrane</keyword>